<dbReference type="PANTHER" id="PTHR11098">
    <property type="entry name" value="NICOTINATE PHOSPHORIBOSYLTRANSFERASE"/>
    <property type="match status" value="1"/>
</dbReference>
<evidence type="ECO:0000313" key="11">
    <source>
        <dbReference type="EMBL" id="SDT18621.1"/>
    </source>
</evidence>
<keyword evidence="4" id="KW-0597">Phosphoprotein</keyword>
<evidence type="ECO:0000256" key="8">
    <source>
        <dbReference type="ARBA" id="ARBA00048668"/>
    </source>
</evidence>
<dbReference type="SUPFAM" id="SSF51690">
    <property type="entry name" value="Nicotinate/Quinolinate PRTase C-terminal domain-like"/>
    <property type="match status" value="1"/>
</dbReference>
<proteinExistence type="inferred from homology"/>
<dbReference type="EMBL" id="LT629749">
    <property type="protein sequence ID" value="SDT18621.1"/>
    <property type="molecule type" value="Genomic_DNA"/>
</dbReference>
<dbReference type="NCBIfam" id="NF009131">
    <property type="entry name" value="PRK12484.1"/>
    <property type="match status" value="1"/>
</dbReference>
<dbReference type="NCBIfam" id="TIGR01513">
    <property type="entry name" value="NAPRTase_put"/>
    <property type="match status" value="1"/>
</dbReference>
<dbReference type="Gene3D" id="3.20.20.70">
    <property type="entry name" value="Aldolase class I"/>
    <property type="match status" value="1"/>
</dbReference>
<evidence type="ECO:0000259" key="10">
    <source>
        <dbReference type="Pfam" id="PF17767"/>
    </source>
</evidence>
<keyword evidence="11" id="KW-0328">Glycosyltransferase</keyword>
<sequence>MTVPDPAPAAVAAWGPREVPTTALLTDHYELTMLQAALQAGTADRPCVFELFARRLPPGRRYGVVAGVGRALRALEHFRFDTESLEFLRGASVVDDRTADWLADFRFDGSIWGYPEGEIYFPGSPIVVVESSFAAGVVLETVLLSIYNHDAAIASAASRMTAMAGDRPCIEMGSRRTQELAAVAAARAAYVAGFEATSNLEAGRRYGVPTRGTSAHSFTLLHADERAAFAAQIAALGEDTTLLVDTYDVEAAVRTGVELTGGRLGAVRLDSGDLALMATQVRALLDSLGATGTRIIVTSDLDEFTIAALSGAPVDGYGVGTALVTGSGAPTSGFVYKLVARAESDEPGAPMTPVAKKSADKISVGGRKYAVRRLSRAGVAEAELVGIGAVSRHDSDDRELLVPLVTDGEIVGRESLETARDRHRRARAELPLEALKMSRGEPVVETVYAGAGAVQGNPYAPAGR</sequence>
<dbReference type="PANTHER" id="PTHR11098:SF8">
    <property type="entry name" value="NICOTINATE PHOSPHORIBOSYLTRANSFERASE PNCB1"/>
    <property type="match status" value="1"/>
</dbReference>
<dbReference type="Pfam" id="PF17767">
    <property type="entry name" value="NAPRTase_N"/>
    <property type="match status" value="1"/>
</dbReference>
<dbReference type="SUPFAM" id="SSF54675">
    <property type="entry name" value="Nicotinate/Quinolinate PRTase N-terminal domain-like"/>
    <property type="match status" value="1"/>
</dbReference>
<evidence type="ECO:0000256" key="2">
    <source>
        <dbReference type="ARBA" id="ARBA00010897"/>
    </source>
</evidence>
<comment type="catalytic activity">
    <reaction evidence="8 9">
        <text>5-phospho-alpha-D-ribose 1-diphosphate + nicotinate + ATP + H2O = nicotinate beta-D-ribonucleotide + ADP + phosphate + diphosphate</text>
        <dbReference type="Rhea" id="RHEA:36163"/>
        <dbReference type="ChEBI" id="CHEBI:15377"/>
        <dbReference type="ChEBI" id="CHEBI:30616"/>
        <dbReference type="ChEBI" id="CHEBI:32544"/>
        <dbReference type="ChEBI" id="CHEBI:33019"/>
        <dbReference type="ChEBI" id="CHEBI:43474"/>
        <dbReference type="ChEBI" id="CHEBI:57502"/>
        <dbReference type="ChEBI" id="CHEBI:58017"/>
        <dbReference type="ChEBI" id="CHEBI:456216"/>
        <dbReference type="EC" id="6.3.4.21"/>
    </reaction>
</comment>
<evidence type="ECO:0000256" key="4">
    <source>
        <dbReference type="ARBA" id="ARBA00022553"/>
    </source>
</evidence>
<evidence type="ECO:0000256" key="9">
    <source>
        <dbReference type="RuleBase" id="RU365100"/>
    </source>
</evidence>
<evidence type="ECO:0000256" key="1">
    <source>
        <dbReference type="ARBA" id="ARBA00004952"/>
    </source>
</evidence>
<dbReference type="Proteomes" id="UP000199092">
    <property type="component" value="Chromosome I"/>
</dbReference>
<dbReference type="InterPro" id="IPR013785">
    <property type="entry name" value="Aldolase_TIM"/>
</dbReference>
<dbReference type="AlphaFoldDB" id="A0A1H1YB57"/>
<dbReference type="NCBIfam" id="NF006698">
    <property type="entry name" value="PRK09243.1-5"/>
    <property type="match status" value="1"/>
</dbReference>
<dbReference type="InterPro" id="IPR040727">
    <property type="entry name" value="NAPRTase_N"/>
</dbReference>
<gene>
    <name evidence="11" type="ORF">SAMN04488543_3247</name>
</gene>
<dbReference type="EC" id="6.3.4.21" evidence="3 9"/>
<dbReference type="Gene3D" id="3.20.140.10">
    <property type="entry name" value="nicotinate phosphoribosyltransferase"/>
    <property type="match status" value="1"/>
</dbReference>
<name>A0A1H1YB57_9ACTN</name>
<evidence type="ECO:0000256" key="7">
    <source>
        <dbReference type="ARBA" id="ARBA00022679"/>
    </source>
</evidence>
<feature type="domain" description="Nicotinate phosphoribosyltransferase N-terminal" evidence="10">
    <location>
        <begin position="24"/>
        <end position="147"/>
    </location>
</feature>
<evidence type="ECO:0000256" key="5">
    <source>
        <dbReference type="ARBA" id="ARBA00022598"/>
    </source>
</evidence>
<reference evidence="11 12" key="1">
    <citation type="submission" date="2016-10" db="EMBL/GenBank/DDBJ databases">
        <authorList>
            <person name="de Groot N.N."/>
        </authorList>
    </citation>
    <scope>NUCLEOTIDE SEQUENCE [LARGE SCALE GENOMIC DNA]</scope>
    <source>
        <strain evidence="11 12">DSM 21741</strain>
    </source>
</reference>
<keyword evidence="5 9" id="KW-0436">Ligase</keyword>
<keyword evidence="12" id="KW-1185">Reference proteome</keyword>
<dbReference type="OrthoDB" id="9770610at2"/>
<dbReference type="GO" id="GO:0004516">
    <property type="term" value="F:nicotinate phosphoribosyltransferase activity"/>
    <property type="evidence" value="ECO:0007669"/>
    <property type="project" value="UniProtKB-UniRule"/>
</dbReference>
<accession>A0A1H1YB57</accession>
<evidence type="ECO:0000313" key="12">
    <source>
        <dbReference type="Proteomes" id="UP000199092"/>
    </source>
</evidence>
<evidence type="ECO:0000256" key="6">
    <source>
        <dbReference type="ARBA" id="ARBA00022642"/>
    </source>
</evidence>
<dbReference type="InterPro" id="IPR036068">
    <property type="entry name" value="Nicotinate_pribotase-like_C"/>
</dbReference>
<keyword evidence="6 9" id="KW-0662">Pyridine nucleotide biosynthesis</keyword>
<dbReference type="PIRSF" id="PIRSF000484">
    <property type="entry name" value="NAPRT"/>
    <property type="match status" value="1"/>
</dbReference>
<keyword evidence="7 9" id="KW-0808">Transferase</keyword>
<dbReference type="STRING" id="546871.SAMN04488543_3247"/>
<comment type="pathway">
    <text evidence="1 9">Cofactor biosynthesis; NAD(+) biosynthesis; nicotinate D-ribonucleotide from nicotinate: step 1/1.</text>
</comment>
<protein>
    <recommendedName>
        <fullName evidence="3 9">Nicotinate phosphoribosyltransferase</fullName>
        <ecNumber evidence="3 9">6.3.4.21</ecNumber>
    </recommendedName>
</protein>
<dbReference type="UniPathway" id="UPA00253">
    <property type="reaction ID" value="UER00457"/>
</dbReference>
<dbReference type="GO" id="GO:0016757">
    <property type="term" value="F:glycosyltransferase activity"/>
    <property type="evidence" value="ECO:0007669"/>
    <property type="project" value="UniProtKB-KW"/>
</dbReference>
<comment type="PTM">
    <text evidence="9">Transiently phosphorylated on a His residue during the reaction cycle. Phosphorylation strongly increases the affinity for substrates and increases the rate of nicotinate D-ribonucleotide production. Dephosphorylation regenerates the low-affinity form of the enzyme, leading to product release.</text>
</comment>
<dbReference type="InterPro" id="IPR006405">
    <property type="entry name" value="Nic_PRibTrfase_pncB"/>
</dbReference>
<comment type="similarity">
    <text evidence="2 9">Belongs to the NAPRTase family.</text>
</comment>
<organism evidence="11 12">
    <name type="scientific">Friedmanniella luteola</name>
    <dbReference type="NCBI Taxonomy" id="546871"/>
    <lineage>
        <taxon>Bacteria</taxon>
        <taxon>Bacillati</taxon>
        <taxon>Actinomycetota</taxon>
        <taxon>Actinomycetes</taxon>
        <taxon>Propionibacteriales</taxon>
        <taxon>Nocardioidaceae</taxon>
        <taxon>Friedmanniella</taxon>
    </lineage>
</organism>
<dbReference type="GO" id="GO:0034355">
    <property type="term" value="P:NAD+ biosynthetic process via the salvage pathway"/>
    <property type="evidence" value="ECO:0007669"/>
    <property type="project" value="TreeGrafter"/>
</dbReference>
<dbReference type="InterPro" id="IPR007229">
    <property type="entry name" value="Nic_PRibTrfase-Fam"/>
</dbReference>
<comment type="function">
    <text evidence="9">Catalyzes the first step in the biosynthesis of NAD from nicotinic acid, the ATP-dependent synthesis of beta-nicotinate D-ribonucleotide from nicotinate and 5-phospho-D-ribose 1-phosphate.</text>
</comment>
<dbReference type="GO" id="GO:0005829">
    <property type="term" value="C:cytosol"/>
    <property type="evidence" value="ECO:0007669"/>
    <property type="project" value="TreeGrafter"/>
</dbReference>
<evidence type="ECO:0000256" key="3">
    <source>
        <dbReference type="ARBA" id="ARBA00013236"/>
    </source>
</evidence>